<evidence type="ECO:0000256" key="4">
    <source>
        <dbReference type="ARBA" id="ARBA00023136"/>
    </source>
</evidence>
<dbReference type="OrthoDB" id="9804184at2"/>
<dbReference type="InterPro" id="IPR010652">
    <property type="entry name" value="DUF1232"/>
</dbReference>
<keyword evidence="4" id="KW-0472">Membrane</keyword>
<dbReference type="AlphaFoldDB" id="A0A0B3BY24"/>
<evidence type="ECO:0000313" key="7">
    <source>
        <dbReference type="Proteomes" id="UP000030980"/>
    </source>
</evidence>
<dbReference type="Pfam" id="PF06803">
    <property type="entry name" value="DUF1232"/>
    <property type="match status" value="1"/>
</dbReference>
<keyword evidence="2" id="KW-0812">Transmembrane</keyword>
<dbReference type="RefSeq" id="WP_039606163.1">
    <property type="nucleotide sequence ID" value="NZ_FMUP01000001.1"/>
</dbReference>
<name>A0A0B3BY24_9PSED</name>
<evidence type="ECO:0000256" key="2">
    <source>
        <dbReference type="ARBA" id="ARBA00022692"/>
    </source>
</evidence>
<keyword evidence="7" id="KW-1185">Reference proteome</keyword>
<accession>A0A0B3BY24</accession>
<proteinExistence type="predicted"/>
<evidence type="ECO:0000313" key="6">
    <source>
        <dbReference type="EMBL" id="KHO65579.1"/>
    </source>
</evidence>
<keyword evidence="3" id="KW-1133">Transmembrane helix</keyword>
<dbReference type="EMBL" id="JTAK01000002">
    <property type="protein sequence ID" value="KHO65579.1"/>
    <property type="molecule type" value="Genomic_DNA"/>
</dbReference>
<evidence type="ECO:0000259" key="5">
    <source>
        <dbReference type="Pfam" id="PF06803"/>
    </source>
</evidence>
<dbReference type="Proteomes" id="UP000030980">
    <property type="component" value="Unassembled WGS sequence"/>
</dbReference>
<comment type="caution">
    <text evidence="6">The sequence shown here is derived from an EMBL/GenBank/DDBJ whole genome shotgun (WGS) entry which is preliminary data.</text>
</comment>
<organism evidence="6 7">
    <name type="scientific">Pseudomonas flexibilis</name>
    <dbReference type="NCBI Taxonomy" id="706570"/>
    <lineage>
        <taxon>Bacteria</taxon>
        <taxon>Pseudomonadati</taxon>
        <taxon>Pseudomonadota</taxon>
        <taxon>Gammaproteobacteria</taxon>
        <taxon>Pseudomonadales</taxon>
        <taxon>Pseudomonadaceae</taxon>
        <taxon>Pseudomonas</taxon>
    </lineage>
</organism>
<sequence>MNVPRHLARFLPLAARILRGKRLPALLLAVSGKAARRGAGQRGLVANLGLFQALCLAWWRGEYRAVSGKALLTVVAGLAYFLSPLDLIPDFLPGLGLLDDVAVLSWIMRTWSGELDAFAAWRDAQSTARRQALERLPDEAEIRSRSD</sequence>
<evidence type="ECO:0000256" key="1">
    <source>
        <dbReference type="ARBA" id="ARBA00004127"/>
    </source>
</evidence>
<reference evidence="6 7" key="1">
    <citation type="submission" date="2014-11" db="EMBL/GenBank/DDBJ databases">
        <title>Genome sequence of Pseudomonas tuomuerensis JCM 14085.</title>
        <authorList>
            <person name="Shin S.-K."/>
            <person name="Yi H."/>
        </authorList>
    </citation>
    <scope>NUCLEOTIDE SEQUENCE [LARGE SCALE GENOMIC DNA]</scope>
    <source>
        <strain evidence="6 7">JCM 14085</strain>
    </source>
</reference>
<feature type="domain" description="DUF1232" evidence="5">
    <location>
        <begin position="71"/>
        <end position="106"/>
    </location>
</feature>
<evidence type="ECO:0000256" key="3">
    <source>
        <dbReference type="ARBA" id="ARBA00022989"/>
    </source>
</evidence>
<dbReference type="STRING" id="706570.PT85_05835"/>
<protein>
    <recommendedName>
        <fullName evidence="5">DUF1232 domain-containing protein</fullName>
    </recommendedName>
</protein>
<gene>
    <name evidence="6" type="ORF">PT85_05835</name>
</gene>
<comment type="subcellular location">
    <subcellularLocation>
        <location evidence="1">Endomembrane system</location>
        <topology evidence="1">Multi-pass membrane protein</topology>
    </subcellularLocation>
</comment>
<dbReference type="GO" id="GO:0012505">
    <property type="term" value="C:endomembrane system"/>
    <property type="evidence" value="ECO:0007669"/>
    <property type="project" value="UniProtKB-SubCell"/>
</dbReference>